<dbReference type="Proteomes" id="UP001168528">
    <property type="component" value="Unassembled WGS sequence"/>
</dbReference>
<dbReference type="EMBL" id="JAUKPO010000001">
    <property type="protein sequence ID" value="MDO1445418.1"/>
    <property type="molecule type" value="Genomic_DNA"/>
</dbReference>
<evidence type="ECO:0000256" key="2">
    <source>
        <dbReference type="ARBA" id="ARBA00022692"/>
    </source>
</evidence>
<evidence type="ECO:0000256" key="4">
    <source>
        <dbReference type="ARBA" id="ARBA00023136"/>
    </source>
</evidence>
<dbReference type="InterPro" id="IPR007343">
    <property type="entry name" value="Uncharacterised_pept_Zn_put"/>
</dbReference>
<sequence length="275" mass="29967">MRWQGRQGSGNVEDRRGRGGLAIGGGIGGVVLLILGLLFGGNPSELINVGSQSGGQVNDVESDQKAQFVSVVLQDTEDVWNKLFAEQLNQDYQEPTLVLFSGTDQSGCGTATSATGPFYCPLDQKVYIDLSFYDQLQSRFSAPGDFAMAYVVAHEVGHHVQQLLGITDQVRQNQRGMSKAQANELSVRLELQADFLAGVWAHHADAMKNILEGGDIEEALNAANAIGDDRLQMESQGYVVPDAFTHGTSKQRMYWFKKGYQTGDLNQGDTFKNAE</sequence>
<accession>A0ABT8R295</accession>
<keyword evidence="2 5" id="KW-0812">Transmembrane</keyword>
<keyword evidence="7" id="KW-1185">Reference proteome</keyword>
<gene>
    <name evidence="6" type="ORF">Q0590_04105</name>
</gene>
<protein>
    <submittedName>
        <fullName evidence="6">Neutral zinc metallopeptidase</fullName>
    </submittedName>
</protein>
<dbReference type="Pfam" id="PF04228">
    <property type="entry name" value="Zn_peptidase"/>
    <property type="match status" value="1"/>
</dbReference>
<evidence type="ECO:0000313" key="7">
    <source>
        <dbReference type="Proteomes" id="UP001168528"/>
    </source>
</evidence>
<organism evidence="6 7">
    <name type="scientific">Rhodocytophaga aerolata</name>
    <dbReference type="NCBI Taxonomy" id="455078"/>
    <lineage>
        <taxon>Bacteria</taxon>
        <taxon>Pseudomonadati</taxon>
        <taxon>Bacteroidota</taxon>
        <taxon>Cytophagia</taxon>
        <taxon>Cytophagales</taxon>
        <taxon>Rhodocytophagaceae</taxon>
        <taxon>Rhodocytophaga</taxon>
    </lineage>
</organism>
<comment type="subcellular location">
    <subcellularLocation>
        <location evidence="1">Membrane</location>
        <topology evidence="1">Single-pass membrane protein</topology>
    </subcellularLocation>
</comment>
<dbReference type="RefSeq" id="WP_302036207.1">
    <property type="nucleotide sequence ID" value="NZ_JAUKPO010000001.1"/>
</dbReference>
<dbReference type="PANTHER" id="PTHR30168">
    <property type="entry name" value="PUTATIVE MEMBRANE PROTEIN YPFJ"/>
    <property type="match status" value="1"/>
</dbReference>
<name>A0ABT8R295_9BACT</name>
<reference evidence="6" key="1">
    <citation type="submission" date="2023-07" db="EMBL/GenBank/DDBJ databases">
        <title>The genome sequence of Rhodocytophaga aerolata KACC 12507.</title>
        <authorList>
            <person name="Zhang X."/>
        </authorList>
    </citation>
    <scope>NUCLEOTIDE SEQUENCE</scope>
    <source>
        <strain evidence="6">KACC 12507</strain>
    </source>
</reference>
<comment type="caution">
    <text evidence="6">The sequence shown here is derived from an EMBL/GenBank/DDBJ whole genome shotgun (WGS) entry which is preliminary data.</text>
</comment>
<proteinExistence type="predicted"/>
<evidence type="ECO:0000313" key="6">
    <source>
        <dbReference type="EMBL" id="MDO1445418.1"/>
    </source>
</evidence>
<evidence type="ECO:0000256" key="5">
    <source>
        <dbReference type="SAM" id="Phobius"/>
    </source>
</evidence>
<evidence type="ECO:0000256" key="3">
    <source>
        <dbReference type="ARBA" id="ARBA00022989"/>
    </source>
</evidence>
<feature type="transmembrane region" description="Helical" evidence="5">
    <location>
        <begin position="21"/>
        <end position="41"/>
    </location>
</feature>
<keyword evidence="4 5" id="KW-0472">Membrane</keyword>
<dbReference type="PANTHER" id="PTHR30168:SF0">
    <property type="entry name" value="INNER MEMBRANE PROTEIN"/>
    <property type="match status" value="1"/>
</dbReference>
<evidence type="ECO:0000256" key="1">
    <source>
        <dbReference type="ARBA" id="ARBA00004167"/>
    </source>
</evidence>
<keyword evidence="3 5" id="KW-1133">Transmembrane helix</keyword>